<evidence type="ECO:0000313" key="4">
    <source>
        <dbReference type="EMBL" id="MFC6015782.1"/>
    </source>
</evidence>
<reference evidence="5" key="1">
    <citation type="journal article" date="2019" name="Int. J. Syst. Evol. Microbiol.">
        <title>The Global Catalogue of Microorganisms (GCM) 10K type strain sequencing project: providing services to taxonomists for standard genome sequencing and annotation.</title>
        <authorList>
            <consortium name="The Broad Institute Genomics Platform"/>
            <consortium name="The Broad Institute Genome Sequencing Center for Infectious Disease"/>
            <person name="Wu L."/>
            <person name="Ma J."/>
        </authorList>
    </citation>
    <scope>NUCLEOTIDE SEQUENCE [LARGE SCALE GENOMIC DNA]</scope>
    <source>
        <strain evidence="5">ZS-35-S2</strain>
    </source>
</reference>
<dbReference type="CDD" id="cd00060">
    <property type="entry name" value="FHA"/>
    <property type="match status" value="1"/>
</dbReference>
<gene>
    <name evidence="4" type="ORF">ACFP2T_06215</name>
</gene>
<keyword evidence="1" id="KW-0597">Phosphoprotein</keyword>
<evidence type="ECO:0000256" key="1">
    <source>
        <dbReference type="ARBA" id="ARBA00022553"/>
    </source>
</evidence>
<evidence type="ECO:0000313" key="5">
    <source>
        <dbReference type="Proteomes" id="UP001596203"/>
    </source>
</evidence>
<feature type="region of interest" description="Disordered" evidence="2">
    <location>
        <begin position="95"/>
        <end position="142"/>
    </location>
</feature>
<dbReference type="InterPro" id="IPR000253">
    <property type="entry name" value="FHA_dom"/>
</dbReference>
<feature type="region of interest" description="Disordered" evidence="2">
    <location>
        <begin position="22"/>
        <end position="72"/>
    </location>
</feature>
<dbReference type="PROSITE" id="PS50006">
    <property type="entry name" value="FHA_DOMAIN"/>
    <property type="match status" value="1"/>
</dbReference>
<comment type="caution">
    <text evidence="4">The sequence shown here is derived from an EMBL/GenBank/DDBJ whole genome shotgun (WGS) entry which is preliminary data.</text>
</comment>
<feature type="compositionally biased region" description="Low complexity" evidence="2">
    <location>
        <begin position="38"/>
        <end position="54"/>
    </location>
</feature>
<dbReference type="SUPFAM" id="SSF49879">
    <property type="entry name" value="SMAD/FHA domain"/>
    <property type="match status" value="1"/>
</dbReference>
<evidence type="ECO:0000259" key="3">
    <source>
        <dbReference type="PROSITE" id="PS50006"/>
    </source>
</evidence>
<protein>
    <submittedName>
        <fullName evidence="4">FHA domain-containing protein</fullName>
    </submittedName>
</protein>
<dbReference type="InterPro" id="IPR050923">
    <property type="entry name" value="Cell_Proc_Reg/RNA_Proc"/>
</dbReference>
<evidence type="ECO:0000256" key="2">
    <source>
        <dbReference type="SAM" id="MobiDB-lite"/>
    </source>
</evidence>
<dbReference type="SMART" id="SM00240">
    <property type="entry name" value="FHA"/>
    <property type="match status" value="1"/>
</dbReference>
<feature type="compositionally biased region" description="Low complexity" evidence="2">
    <location>
        <begin position="101"/>
        <end position="117"/>
    </location>
</feature>
<organism evidence="4 5">
    <name type="scientific">Plantactinospora solaniradicis</name>
    <dbReference type="NCBI Taxonomy" id="1723736"/>
    <lineage>
        <taxon>Bacteria</taxon>
        <taxon>Bacillati</taxon>
        <taxon>Actinomycetota</taxon>
        <taxon>Actinomycetes</taxon>
        <taxon>Micromonosporales</taxon>
        <taxon>Micromonosporaceae</taxon>
        <taxon>Plantactinospora</taxon>
    </lineage>
</organism>
<dbReference type="Proteomes" id="UP001596203">
    <property type="component" value="Unassembled WGS sequence"/>
</dbReference>
<dbReference type="InterPro" id="IPR008984">
    <property type="entry name" value="SMAD_FHA_dom_sf"/>
</dbReference>
<sequence length="280" mass="28825">MTTSTCPRGHESATMDYCDVCGAPMAGRGPGPDQANSGPEPVGAPGVPEGAVEPRQSGGGSVAAQEPSPAKRCPLCGTPQVDRFCEEDGYDFLLSPPVPAAPDGAAEASSGEAAGVPDEGGQGPEHPGTPASRAAGTDGSPQGHVAAWQIVVGADRDYFEIIRALGGADAAALNFPRFVPERLFVLDRRQLLIGRRSRSRGVRPDIDLIGPPEDPGVSHLHALLVPQSDGWALVDLESANGTYLNDPATASIAPNTPVPLGSGDRIYLGAWTVLTIRLDG</sequence>
<keyword evidence="5" id="KW-1185">Reference proteome</keyword>
<feature type="domain" description="FHA" evidence="3">
    <location>
        <begin position="191"/>
        <end position="249"/>
    </location>
</feature>
<accession>A0ABW1K212</accession>
<dbReference type="RefSeq" id="WP_377418305.1">
    <property type="nucleotide sequence ID" value="NZ_JBHSPR010000007.1"/>
</dbReference>
<dbReference type="Gene3D" id="2.60.200.20">
    <property type="match status" value="1"/>
</dbReference>
<dbReference type="Pfam" id="PF00498">
    <property type="entry name" value="FHA"/>
    <property type="match status" value="1"/>
</dbReference>
<dbReference type="PANTHER" id="PTHR23308">
    <property type="entry name" value="NUCLEAR INHIBITOR OF PROTEIN PHOSPHATASE-1"/>
    <property type="match status" value="1"/>
</dbReference>
<proteinExistence type="predicted"/>
<dbReference type="EMBL" id="JBHSPR010000007">
    <property type="protein sequence ID" value="MFC6015782.1"/>
    <property type="molecule type" value="Genomic_DNA"/>
</dbReference>
<name>A0ABW1K212_9ACTN</name>